<keyword evidence="3" id="KW-1185">Reference proteome</keyword>
<name>A0A5B7GYN3_PORTR</name>
<evidence type="ECO:0000313" key="3">
    <source>
        <dbReference type="Proteomes" id="UP000324222"/>
    </source>
</evidence>
<feature type="compositionally biased region" description="Basic residues" evidence="1">
    <location>
        <begin position="55"/>
        <end position="68"/>
    </location>
</feature>
<accession>A0A5B7GYN3</accession>
<dbReference type="AlphaFoldDB" id="A0A5B7GYN3"/>
<proteinExistence type="predicted"/>
<comment type="caution">
    <text evidence="2">The sequence shown here is derived from an EMBL/GenBank/DDBJ whole genome shotgun (WGS) entry which is preliminary data.</text>
</comment>
<feature type="region of interest" description="Disordered" evidence="1">
    <location>
        <begin position="28"/>
        <end position="68"/>
    </location>
</feature>
<gene>
    <name evidence="2" type="ORF">E2C01_058070</name>
</gene>
<protein>
    <submittedName>
        <fullName evidence="2">Uncharacterized protein</fullName>
    </submittedName>
</protein>
<feature type="compositionally biased region" description="Basic and acidic residues" evidence="1">
    <location>
        <begin position="35"/>
        <end position="45"/>
    </location>
</feature>
<dbReference type="Proteomes" id="UP000324222">
    <property type="component" value="Unassembled WGS sequence"/>
</dbReference>
<reference evidence="2 3" key="1">
    <citation type="submission" date="2019-05" db="EMBL/GenBank/DDBJ databases">
        <title>Another draft genome of Portunus trituberculatus and its Hox gene families provides insights of decapod evolution.</title>
        <authorList>
            <person name="Jeong J.-H."/>
            <person name="Song I."/>
            <person name="Kim S."/>
            <person name="Choi T."/>
            <person name="Kim D."/>
            <person name="Ryu S."/>
            <person name="Kim W."/>
        </authorList>
    </citation>
    <scope>NUCLEOTIDE SEQUENCE [LARGE SCALE GENOMIC DNA]</scope>
    <source>
        <tissue evidence="2">Muscle</tissue>
    </source>
</reference>
<sequence length="68" mass="7710">MQARQQCPARVVLRGSSAGILKAVLGRDAQGSRGAPDRRDSEWMNKGKIATSPRWRPRRLTRKNERHS</sequence>
<evidence type="ECO:0000256" key="1">
    <source>
        <dbReference type="SAM" id="MobiDB-lite"/>
    </source>
</evidence>
<evidence type="ECO:0000313" key="2">
    <source>
        <dbReference type="EMBL" id="MPC63962.1"/>
    </source>
</evidence>
<organism evidence="2 3">
    <name type="scientific">Portunus trituberculatus</name>
    <name type="common">Swimming crab</name>
    <name type="synonym">Neptunus trituberculatus</name>
    <dbReference type="NCBI Taxonomy" id="210409"/>
    <lineage>
        <taxon>Eukaryota</taxon>
        <taxon>Metazoa</taxon>
        <taxon>Ecdysozoa</taxon>
        <taxon>Arthropoda</taxon>
        <taxon>Crustacea</taxon>
        <taxon>Multicrustacea</taxon>
        <taxon>Malacostraca</taxon>
        <taxon>Eumalacostraca</taxon>
        <taxon>Eucarida</taxon>
        <taxon>Decapoda</taxon>
        <taxon>Pleocyemata</taxon>
        <taxon>Brachyura</taxon>
        <taxon>Eubrachyura</taxon>
        <taxon>Portunoidea</taxon>
        <taxon>Portunidae</taxon>
        <taxon>Portuninae</taxon>
        <taxon>Portunus</taxon>
    </lineage>
</organism>
<dbReference type="EMBL" id="VSRR010021470">
    <property type="protein sequence ID" value="MPC63962.1"/>
    <property type="molecule type" value="Genomic_DNA"/>
</dbReference>